<accession>A0ABZ3FNI8</accession>
<reference evidence="2 3" key="1">
    <citation type="submission" date="2024-04" db="EMBL/GenBank/DDBJ databases">
        <title>Isolation of an actinomycete strain from pig manure.</title>
        <authorList>
            <person name="Gong T."/>
            <person name="Yu Z."/>
            <person name="An M."/>
            <person name="Wei C."/>
            <person name="Yang W."/>
            <person name="Liu L."/>
        </authorList>
    </citation>
    <scope>NUCLEOTIDE SEQUENCE [LARGE SCALE GENOMIC DNA]</scope>
    <source>
        <strain evidence="2 3">ZF39</strain>
    </source>
</reference>
<organism evidence="2 3">
    <name type="scientific">Ammonicoccus fulvus</name>
    <dbReference type="NCBI Taxonomy" id="3138240"/>
    <lineage>
        <taxon>Bacteria</taxon>
        <taxon>Bacillati</taxon>
        <taxon>Actinomycetota</taxon>
        <taxon>Actinomycetes</taxon>
        <taxon>Propionibacteriales</taxon>
        <taxon>Propionibacteriaceae</taxon>
        <taxon>Ammonicoccus</taxon>
    </lineage>
</organism>
<proteinExistence type="predicted"/>
<dbReference type="EMBL" id="CP154795">
    <property type="protein sequence ID" value="XAN06684.1"/>
    <property type="molecule type" value="Genomic_DNA"/>
</dbReference>
<dbReference type="Gene3D" id="3.10.180.10">
    <property type="entry name" value="2,3-Dihydroxybiphenyl 1,2-Dioxygenase, domain 1"/>
    <property type="match status" value="1"/>
</dbReference>
<evidence type="ECO:0000313" key="3">
    <source>
        <dbReference type="Proteomes" id="UP001442841"/>
    </source>
</evidence>
<dbReference type="InterPro" id="IPR029068">
    <property type="entry name" value="Glyas_Bleomycin-R_OHBP_Dase"/>
</dbReference>
<dbReference type="PANTHER" id="PTHR40265">
    <property type="entry name" value="BLL2707 PROTEIN"/>
    <property type="match status" value="1"/>
</dbReference>
<name>A0ABZ3FNI8_9ACTN</name>
<dbReference type="Pfam" id="PF13468">
    <property type="entry name" value="Glyoxalase_3"/>
    <property type="match status" value="1"/>
</dbReference>
<dbReference type="RefSeq" id="WP_425308114.1">
    <property type="nucleotide sequence ID" value="NZ_CP154795.1"/>
</dbReference>
<feature type="domain" description="Glyoxalase-like" evidence="1">
    <location>
        <begin position="3"/>
        <end position="167"/>
    </location>
</feature>
<sequence length="212" mass="23364">MHVDHLVFAAGHEGLLATAERLSAALGEPSRDGGFHPRFGTRNRLIPLADDRYIEIVEVLEHPVADKAAFGQVVRARSEAGGGWLGWAISVDDLSGFERRLGRNSVDGSRHFPDGRLLEWKQIGVRGTQADPQLPFFIKWTSEESVLPKALPGSVDLIRLEIAGDRKRLEDWLGCKSNMIGDLDFEIEWMAPHGTPGIVAAHFRTAAGEVRI</sequence>
<protein>
    <submittedName>
        <fullName evidence="2">VOC family protein</fullName>
    </submittedName>
</protein>
<dbReference type="Proteomes" id="UP001442841">
    <property type="component" value="Chromosome"/>
</dbReference>
<keyword evidence="3" id="KW-1185">Reference proteome</keyword>
<dbReference type="InterPro" id="IPR025870">
    <property type="entry name" value="Glyoxalase-like_dom"/>
</dbReference>
<evidence type="ECO:0000259" key="1">
    <source>
        <dbReference type="Pfam" id="PF13468"/>
    </source>
</evidence>
<dbReference type="PANTHER" id="PTHR40265:SF1">
    <property type="entry name" value="GLYOXALASE-LIKE DOMAIN-CONTAINING PROTEIN"/>
    <property type="match status" value="1"/>
</dbReference>
<evidence type="ECO:0000313" key="2">
    <source>
        <dbReference type="EMBL" id="XAN06684.1"/>
    </source>
</evidence>
<gene>
    <name evidence="2" type="ORF">AADG42_04965</name>
</gene>